<evidence type="ECO:0000256" key="1">
    <source>
        <dbReference type="SAM" id="Phobius"/>
    </source>
</evidence>
<dbReference type="EMBL" id="JAIVGD010000003">
    <property type="protein sequence ID" value="KAH0776538.1"/>
    <property type="molecule type" value="Genomic_DNA"/>
</dbReference>
<name>A0ABQ7W738_SOLTU</name>
<accession>A0ABQ7W738</accession>
<protein>
    <recommendedName>
        <fullName evidence="4">Transmembrane protein</fullName>
    </recommendedName>
</protein>
<sequence length="92" mass="10510">MGVVSGGVLVIWWWVLIKLLARVLVGSPEWRLVVIWSEKMECGGGELLVVPVRWKKRKKLGGFARKMNGNSESEEEIVRVFVAVDSWEMVLR</sequence>
<keyword evidence="1" id="KW-0472">Membrane</keyword>
<organism evidence="2 3">
    <name type="scientific">Solanum tuberosum</name>
    <name type="common">Potato</name>
    <dbReference type="NCBI Taxonomy" id="4113"/>
    <lineage>
        <taxon>Eukaryota</taxon>
        <taxon>Viridiplantae</taxon>
        <taxon>Streptophyta</taxon>
        <taxon>Embryophyta</taxon>
        <taxon>Tracheophyta</taxon>
        <taxon>Spermatophyta</taxon>
        <taxon>Magnoliopsida</taxon>
        <taxon>eudicotyledons</taxon>
        <taxon>Gunneridae</taxon>
        <taxon>Pentapetalae</taxon>
        <taxon>asterids</taxon>
        <taxon>lamiids</taxon>
        <taxon>Solanales</taxon>
        <taxon>Solanaceae</taxon>
        <taxon>Solanoideae</taxon>
        <taxon>Solaneae</taxon>
        <taxon>Solanum</taxon>
    </lineage>
</organism>
<comment type="caution">
    <text evidence="2">The sequence shown here is derived from an EMBL/GenBank/DDBJ whole genome shotgun (WGS) entry which is preliminary data.</text>
</comment>
<feature type="transmembrane region" description="Helical" evidence="1">
    <location>
        <begin position="6"/>
        <end position="25"/>
    </location>
</feature>
<evidence type="ECO:0008006" key="4">
    <source>
        <dbReference type="Google" id="ProtNLM"/>
    </source>
</evidence>
<reference evidence="2 3" key="1">
    <citation type="journal article" date="2021" name="bioRxiv">
        <title>Chromosome-scale and haplotype-resolved genome assembly of a tetraploid potato cultivar.</title>
        <authorList>
            <person name="Sun H."/>
            <person name="Jiao W.-B."/>
            <person name="Krause K."/>
            <person name="Campoy J.A."/>
            <person name="Goel M."/>
            <person name="Folz-Donahue K."/>
            <person name="Kukat C."/>
            <person name="Huettel B."/>
            <person name="Schneeberger K."/>
        </authorList>
    </citation>
    <scope>NUCLEOTIDE SEQUENCE [LARGE SCALE GENOMIC DNA]</scope>
    <source>
        <strain evidence="2">SolTubOtavaFocal</strain>
        <tissue evidence="2">Leaves</tissue>
    </source>
</reference>
<proteinExistence type="predicted"/>
<evidence type="ECO:0000313" key="3">
    <source>
        <dbReference type="Proteomes" id="UP000826656"/>
    </source>
</evidence>
<keyword evidence="1" id="KW-1133">Transmembrane helix</keyword>
<dbReference type="Proteomes" id="UP000826656">
    <property type="component" value="Unassembled WGS sequence"/>
</dbReference>
<keyword evidence="1" id="KW-0812">Transmembrane</keyword>
<gene>
    <name evidence="2" type="ORF">KY290_007949</name>
</gene>
<evidence type="ECO:0000313" key="2">
    <source>
        <dbReference type="EMBL" id="KAH0776538.1"/>
    </source>
</evidence>
<keyword evidence="3" id="KW-1185">Reference proteome</keyword>